<evidence type="ECO:0000256" key="7">
    <source>
        <dbReference type="SAM" id="Coils"/>
    </source>
</evidence>
<keyword evidence="5 6" id="KW-0413">Isomerase</keyword>
<dbReference type="InterPro" id="IPR000297">
    <property type="entry name" value="PPIase_PpiC"/>
</dbReference>
<feature type="domain" description="PpiC" evidence="9">
    <location>
        <begin position="190"/>
        <end position="293"/>
    </location>
</feature>
<dbReference type="Proteomes" id="UP000009257">
    <property type="component" value="Chromosome"/>
</dbReference>
<organism evidence="10 11">
    <name type="scientific">Caldicellulosiruptor acetigenus 6A</name>
    <dbReference type="NCBI Taxonomy" id="632516"/>
    <lineage>
        <taxon>Bacteria</taxon>
        <taxon>Bacillati</taxon>
        <taxon>Bacillota</taxon>
        <taxon>Bacillota incertae sedis</taxon>
        <taxon>Caldicellulosiruptorales</taxon>
        <taxon>Caldicellulosiruptoraceae</taxon>
        <taxon>Caldicellulosiruptor</taxon>
    </lineage>
</organism>
<dbReference type="HOGENOM" id="CLU_034646_5_2_9"/>
<evidence type="ECO:0000313" key="11">
    <source>
        <dbReference type="Proteomes" id="UP000009257"/>
    </source>
</evidence>
<dbReference type="Pfam" id="PF13616">
    <property type="entry name" value="Rotamase_3"/>
    <property type="match status" value="1"/>
</dbReference>
<dbReference type="KEGG" id="clc:Calla_2308"/>
<dbReference type="EMBL" id="CP003001">
    <property type="protein sequence ID" value="AEM74841.1"/>
    <property type="molecule type" value="Genomic_DNA"/>
</dbReference>
<evidence type="ECO:0000256" key="4">
    <source>
        <dbReference type="ARBA" id="ARBA00023110"/>
    </source>
</evidence>
<gene>
    <name evidence="10" type="ORF">Calla_2308</name>
</gene>
<keyword evidence="8" id="KW-0812">Transmembrane</keyword>
<evidence type="ECO:0000256" key="8">
    <source>
        <dbReference type="SAM" id="Phobius"/>
    </source>
</evidence>
<dbReference type="InterPro" id="IPR050245">
    <property type="entry name" value="PrsA_foldase"/>
</dbReference>
<proteinExistence type="predicted"/>
<evidence type="ECO:0000259" key="9">
    <source>
        <dbReference type="PROSITE" id="PS50198"/>
    </source>
</evidence>
<dbReference type="SUPFAM" id="SSF54534">
    <property type="entry name" value="FKBP-like"/>
    <property type="match status" value="1"/>
</dbReference>
<feature type="coiled-coil region" evidence="7">
    <location>
        <begin position="165"/>
        <end position="224"/>
    </location>
</feature>
<keyword evidence="7" id="KW-0175">Coiled coil</keyword>
<name>G2PXH7_9FIRM</name>
<evidence type="ECO:0000256" key="5">
    <source>
        <dbReference type="ARBA" id="ARBA00023235"/>
    </source>
</evidence>
<dbReference type="AlphaFoldDB" id="G2PXH7"/>
<comment type="catalytic activity">
    <reaction evidence="1">
        <text>[protein]-peptidylproline (omega=180) = [protein]-peptidylproline (omega=0)</text>
        <dbReference type="Rhea" id="RHEA:16237"/>
        <dbReference type="Rhea" id="RHEA-COMP:10747"/>
        <dbReference type="Rhea" id="RHEA-COMP:10748"/>
        <dbReference type="ChEBI" id="CHEBI:83833"/>
        <dbReference type="ChEBI" id="CHEBI:83834"/>
        <dbReference type="EC" id="5.2.1.8"/>
    </reaction>
</comment>
<dbReference type="RefSeq" id="WP_014043295.1">
    <property type="nucleotide sequence ID" value="NC_015949.1"/>
</dbReference>
<keyword evidence="8" id="KW-0472">Membrane</keyword>
<dbReference type="SUPFAM" id="SSF109998">
    <property type="entry name" value="Triger factor/SurA peptide-binding domain-like"/>
    <property type="match status" value="1"/>
</dbReference>
<dbReference type="Pfam" id="PF13624">
    <property type="entry name" value="SurA_N_3"/>
    <property type="match status" value="1"/>
</dbReference>
<dbReference type="InterPro" id="IPR046357">
    <property type="entry name" value="PPIase_dom_sf"/>
</dbReference>
<evidence type="ECO:0000256" key="6">
    <source>
        <dbReference type="PROSITE-ProRule" id="PRU00278"/>
    </source>
</evidence>
<evidence type="ECO:0000256" key="2">
    <source>
        <dbReference type="ARBA" id="ARBA00013194"/>
    </source>
</evidence>
<dbReference type="PANTHER" id="PTHR47245">
    <property type="entry name" value="PEPTIDYLPROLYL ISOMERASE"/>
    <property type="match status" value="1"/>
</dbReference>
<reference evidence="10 11" key="1">
    <citation type="submission" date="2011-08" db="EMBL/GenBank/DDBJ databases">
        <title>Complete sequence of Caldicellulosiruptor lactoaceticus 6A.</title>
        <authorList>
            <consortium name="US DOE Joint Genome Institute"/>
            <person name="Lucas S."/>
            <person name="Han J."/>
            <person name="Lapidus A."/>
            <person name="Cheng J.-F."/>
            <person name="Goodwin L."/>
            <person name="Pitluck S."/>
            <person name="Peters L."/>
            <person name="Davenport K."/>
            <person name="Detter J.C."/>
            <person name="Han C."/>
            <person name="Tapia R."/>
            <person name="Land M."/>
            <person name="Hauser L."/>
            <person name="Kyrpides N."/>
            <person name="Ivanova N."/>
            <person name="Ovchinnikova G."/>
            <person name="Pagani I."/>
            <person name="Blumer-Schuette S.E."/>
            <person name="Kelly R.M."/>
            <person name="Woyke T."/>
        </authorList>
    </citation>
    <scope>NUCLEOTIDE SEQUENCE [LARGE SCALE GENOMIC DNA]</scope>
    <source>
        <strain evidence="10 11">6A</strain>
    </source>
</reference>
<keyword evidence="8" id="KW-1133">Transmembrane helix</keyword>
<dbReference type="PANTHER" id="PTHR47245:SF1">
    <property type="entry name" value="FOLDASE PROTEIN PRSA"/>
    <property type="match status" value="1"/>
</dbReference>
<evidence type="ECO:0000313" key="10">
    <source>
        <dbReference type="EMBL" id="AEM74841.1"/>
    </source>
</evidence>
<feature type="transmembrane region" description="Helical" evidence="8">
    <location>
        <begin position="12"/>
        <end position="33"/>
    </location>
</feature>
<dbReference type="InterPro" id="IPR027304">
    <property type="entry name" value="Trigger_fact/SurA_dom_sf"/>
</dbReference>
<dbReference type="PROSITE" id="PS50198">
    <property type="entry name" value="PPIC_PPIASE_2"/>
    <property type="match status" value="1"/>
</dbReference>
<evidence type="ECO:0000256" key="3">
    <source>
        <dbReference type="ARBA" id="ARBA00022729"/>
    </source>
</evidence>
<dbReference type="Gene3D" id="1.10.4030.10">
    <property type="entry name" value="Porin chaperone SurA, peptide-binding domain"/>
    <property type="match status" value="1"/>
</dbReference>
<evidence type="ECO:0000256" key="1">
    <source>
        <dbReference type="ARBA" id="ARBA00000971"/>
    </source>
</evidence>
<keyword evidence="4 6" id="KW-0697">Rotamase</keyword>
<dbReference type="Gene3D" id="3.10.50.40">
    <property type="match status" value="1"/>
</dbReference>
<sequence length="343" mass="40652">MNKILKTVKTHKIKIIGVVGFIVAILVAMFFVFSSSLQTVLEINNEKINKKEFLMRYNILKQNAIEMSNRPDILDIEYSGMKYKDWLKNKVIELLITETLCLQEAKKRGMKLTFAEEQEVNNYINNIKNDKYAREMFYEYLKKIKSNEELFKKQLLRERLIDKLYKEITKNVTLKEQEMKQYYENNKNEYRMVKVVDIFLRVENEQQKAEKEKLANQLMAKIKNGGSIFDLAQKYSEITTKNGQKGVIDYFRKGEKESEFGSVFEEKVFNLKKGEISEIIQTLNGYHIAQIIDEKFAPYESVKGEIEQSLKKQKKDKVFQEYLNELRKKSVIKEFRNRIATIN</sequence>
<dbReference type="GO" id="GO:0003755">
    <property type="term" value="F:peptidyl-prolyl cis-trans isomerase activity"/>
    <property type="evidence" value="ECO:0007669"/>
    <property type="project" value="UniProtKB-KW"/>
</dbReference>
<protein>
    <recommendedName>
        <fullName evidence="2">peptidylprolyl isomerase</fullName>
        <ecNumber evidence="2">5.2.1.8</ecNumber>
    </recommendedName>
</protein>
<keyword evidence="3" id="KW-0732">Signal</keyword>
<dbReference type="EC" id="5.2.1.8" evidence="2"/>
<accession>G2PXH7</accession>